<gene>
    <name evidence="2" type="ORF">GJ744_008164</name>
</gene>
<feature type="region of interest" description="Disordered" evidence="1">
    <location>
        <begin position="49"/>
        <end position="100"/>
    </location>
</feature>
<reference evidence="2" key="1">
    <citation type="submission" date="2020-02" db="EMBL/GenBank/DDBJ databases">
        <authorList>
            <person name="Palmer J.M."/>
        </authorList>
    </citation>
    <scope>NUCLEOTIDE SEQUENCE</scope>
    <source>
        <strain evidence="2">EPUS1.4</strain>
        <tissue evidence="2">Thallus</tissue>
    </source>
</reference>
<dbReference type="EMBL" id="JAACFV010000043">
    <property type="protein sequence ID" value="KAF7509270.1"/>
    <property type="molecule type" value="Genomic_DNA"/>
</dbReference>
<accession>A0A8H7AQE4</accession>
<comment type="caution">
    <text evidence="2">The sequence shown here is derived from an EMBL/GenBank/DDBJ whole genome shotgun (WGS) entry which is preliminary data.</text>
</comment>
<evidence type="ECO:0000256" key="1">
    <source>
        <dbReference type="SAM" id="MobiDB-lite"/>
    </source>
</evidence>
<dbReference type="Proteomes" id="UP000606974">
    <property type="component" value="Unassembled WGS sequence"/>
</dbReference>
<sequence length="155" mass="17538">MADSRVSRGIAIWDHMVSEETEEETGNLVENQEIFGLVLAKNGSETTFADRLENEGEKNEGEKNEGEKNEGEKNEGEKNRGRENIGEDEQRDKEETEAKEKKIKDLQQYIVLIFTATNNDSSRMRRLGIVILASRISDASELFGDPSEYPEITLV</sequence>
<protein>
    <submittedName>
        <fullName evidence="2">Uncharacterized protein</fullName>
    </submittedName>
</protein>
<name>A0A8H7AQE4_9EURO</name>
<evidence type="ECO:0000313" key="3">
    <source>
        <dbReference type="Proteomes" id="UP000606974"/>
    </source>
</evidence>
<proteinExistence type="predicted"/>
<dbReference type="AlphaFoldDB" id="A0A8H7AQE4"/>
<keyword evidence="3" id="KW-1185">Reference proteome</keyword>
<evidence type="ECO:0000313" key="2">
    <source>
        <dbReference type="EMBL" id="KAF7509270.1"/>
    </source>
</evidence>
<organism evidence="2 3">
    <name type="scientific">Endocarpon pusillum</name>
    <dbReference type="NCBI Taxonomy" id="364733"/>
    <lineage>
        <taxon>Eukaryota</taxon>
        <taxon>Fungi</taxon>
        <taxon>Dikarya</taxon>
        <taxon>Ascomycota</taxon>
        <taxon>Pezizomycotina</taxon>
        <taxon>Eurotiomycetes</taxon>
        <taxon>Chaetothyriomycetidae</taxon>
        <taxon>Verrucariales</taxon>
        <taxon>Verrucariaceae</taxon>
        <taxon>Endocarpon</taxon>
    </lineage>
</organism>